<feature type="compositionally biased region" description="Polar residues" evidence="1">
    <location>
        <begin position="191"/>
        <end position="204"/>
    </location>
</feature>
<proteinExistence type="predicted"/>
<gene>
    <name evidence="2" type="ORF">Cfor_11084</name>
</gene>
<feature type="region of interest" description="Disordered" evidence="1">
    <location>
        <begin position="102"/>
        <end position="143"/>
    </location>
</feature>
<dbReference type="OrthoDB" id="6086265at2759"/>
<comment type="caution">
    <text evidence="2">The sequence shown here is derived from an EMBL/GenBank/DDBJ whole genome shotgun (WGS) entry which is preliminary data.</text>
</comment>
<dbReference type="InParanoid" id="A0A6L2Q7Y7"/>
<accession>A0A6L2Q7Y7</accession>
<feature type="compositionally biased region" description="Polar residues" evidence="1">
    <location>
        <begin position="212"/>
        <end position="226"/>
    </location>
</feature>
<organism evidence="2 3">
    <name type="scientific">Coptotermes formosanus</name>
    <name type="common">Formosan subterranean termite</name>
    <dbReference type="NCBI Taxonomy" id="36987"/>
    <lineage>
        <taxon>Eukaryota</taxon>
        <taxon>Metazoa</taxon>
        <taxon>Ecdysozoa</taxon>
        <taxon>Arthropoda</taxon>
        <taxon>Hexapoda</taxon>
        <taxon>Insecta</taxon>
        <taxon>Pterygota</taxon>
        <taxon>Neoptera</taxon>
        <taxon>Polyneoptera</taxon>
        <taxon>Dictyoptera</taxon>
        <taxon>Blattodea</taxon>
        <taxon>Blattoidea</taxon>
        <taxon>Termitoidae</taxon>
        <taxon>Rhinotermitidae</taxon>
        <taxon>Coptotermes</taxon>
    </lineage>
</organism>
<keyword evidence="3" id="KW-1185">Reference proteome</keyword>
<feature type="compositionally biased region" description="Low complexity" evidence="1">
    <location>
        <begin position="107"/>
        <end position="118"/>
    </location>
</feature>
<dbReference type="EMBL" id="BLKM01000836">
    <property type="protein sequence ID" value="GFG38928.1"/>
    <property type="molecule type" value="Genomic_DNA"/>
</dbReference>
<dbReference type="AlphaFoldDB" id="A0A6L2Q7Y7"/>
<evidence type="ECO:0000313" key="2">
    <source>
        <dbReference type="EMBL" id="GFG38928.1"/>
    </source>
</evidence>
<feature type="region of interest" description="Disordered" evidence="1">
    <location>
        <begin position="169"/>
        <end position="226"/>
    </location>
</feature>
<feature type="compositionally biased region" description="Polar residues" evidence="1">
    <location>
        <begin position="171"/>
        <end position="180"/>
    </location>
</feature>
<name>A0A6L2Q7Y7_COPFO</name>
<protein>
    <submittedName>
        <fullName evidence="2">Uncharacterized protein</fullName>
    </submittedName>
</protein>
<feature type="region of interest" description="Disordered" evidence="1">
    <location>
        <begin position="63"/>
        <end position="90"/>
    </location>
</feature>
<dbReference type="InterPro" id="IPR028265">
    <property type="entry name" value="TTDN1/SICKLE"/>
</dbReference>
<reference evidence="3" key="1">
    <citation type="submission" date="2020-01" db="EMBL/GenBank/DDBJ databases">
        <title>Draft genome sequence of the Termite Coptotermes fromosanus.</title>
        <authorList>
            <person name="Itakura S."/>
            <person name="Yosikawa Y."/>
            <person name="Umezawa K."/>
        </authorList>
    </citation>
    <scope>NUCLEOTIDE SEQUENCE [LARGE SCALE GENOMIC DNA]</scope>
</reference>
<dbReference type="Pfam" id="PF15502">
    <property type="entry name" value="MPLKIP"/>
    <property type="match status" value="1"/>
</dbReference>
<evidence type="ECO:0000256" key="1">
    <source>
        <dbReference type="SAM" id="MobiDB-lite"/>
    </source>
</evidence>
<evidence type="ECO:0000313" key="3">
    <source>
        <dbReference type="Proteomes" id="UP000502823"/>
    </source>
</evidence>
<dbReference type="Proteomes" id="UP000502823">
    <property type="component" value="Unassembled WGS sequence"/>
</dbReference>
<sequence>MNQNFCSATPVSSKSFLNDSKSLFHDFVRPSSQIPAKFGSSPFKGSPQSEDLDFIPLSYSSPVTNMNRRGGGGNWKGNNRKNFSPANSSCNSNFSPYSMNKKHFHKSSASSNGNSGFSPYNNMDRPRNYSSNRKRRDNNFLGKMQNSDDISLYYHPSMLEDPWAELEQKLRNSTPGQNCSLGGKHAREKSSLNSGTMDSHVSISDSDEGADSQGTDSSVLLSDGSS</sequence>